<keyword evidence="3" id="KW-1185">Reference proteome</keyword>
<feature type="region of interest" description="Disordered" evidence="1">
    <location>
        <begin position="62"/>
        <end position="81"/>
    </location>
</feature>
<dbReference type="EMBL" id="KN821237">
    <property type="protein sequence ID" value="KIJ05109.1"/>
    <property type="molecule type" value="Genomic_DNA"/>
</dbReference>
<reference evidence="2 3" key="1">
    <citation type="submission" date="2014-06" db="EMBL/GenBank/DDBJ databases">
        <authorList>
            <consortium name="DOE Joint Genome Institute"/>
            <person name="Kuo A."/>
            <person name="Kohler A."/>
            <person name="Nagy L.G."/>
            <person name="Floudas D."/>
            <person name="Copeland A."/>
            <person name="Barry K.W."/>
            <person name="Cichocki N."/>
            <person name="Veneault-Fourrey C."/>
            <person name="LaButti K."/>
            <person name="Lindquist E.A."/>
            <person name="Lipzen A."/>
            <person name="Lundell T."/>
            <person name="Morin E."/>
            <person name="Murat C."/>
            <person name="Sun H."/>
            <person name="Tunlid A."/>
            <person name="Henrissat B."/>
            <person name="Grigoriev I.V."/>
            <person name="Hibbett D.S."/>
            <person name="Martin F."/>
            <person name="Nordberg H.P."/>
            <person name="Cantor M.N."/>
            <person name="Hua S.X."/>
        </authorList>
    </citation>
    <scope>NUCLEOTIDE SEQUENCE [LARGE SCALE GENOMIC DNA]</scope>
    <source>
        <strain evidence="2 3">ATCC 200175</strain>
    </source>
</reference>
<sequence>MYPIQACIAGKLYSMNLALLHDHLLHFEDQPESSLEPFSQLARSCMHKNQTYTLTRSPPGWRSSMILKSHPPPSLTTSKKLGSHEKYCTNLRSKGMKIDIMNGGKW</sequence>
<proteinExistence type="predicted"/>
<evidence type="ECO:0000313" key="3">
    <source>
        <dbReference type="Proteomes" id="UP000053647"/>
    </source>
</evidence>
<name>A0A0C9SLW0_PAXIN</name>
<protein>
    <submittedName>
        <fullName evidence="2">Uncharacterized protein</fullName>
    </submittedName>
</protein>
<gene>
    <name evidence="2" type="ORF">PAXINDRAFT_21608</name>
</gene>
<evidence type="ECO:0000256" key="1">
    <source>
        <dbReference type="SAM" id="MobiDB-lite"/>
    </source>
</evidence>
<evidence type="ECO:0000313" key="2">
    <source>
        <dbReference type="EMBL" id="KIJ05109.1"/>
    </source>
</evidence>
<dbReference type="HOGENOM" id="CLU_2224046_0_0_1"/>
<organism evidence="2 3">
    <name type="scientific">Paxillus involutus ATCC 200175</name>
    <dbReference type="NCBI Taxonomy" id="664439"/>
    <lineage>
        <taxon>Eukaryota</taxon>
        <taxon>Fungi</taxon>
        <taxon>Dikarya</taxon>
        <taxon>Basidiomycota</taxon>
        <taxon>Agaricomycotina</taxon>
        <taxon>Agaricomycetes</taxon>
        <taxon>Agaricomycetidae</taxon>
        <taxon>Boletales</taxon>
        <taxon>Paxilineae</taxon>
        <taxon>Paxillaceae</taxon>
        <taxon>Paxillus</taxon>
    </lineage>
</organism>
<dbReference type="AlphaFoldDB" id="A0A0C9SLW0"/>
<accession>A0A0C9SLW0</accession>
<dbReference type="Proteomes" id="UP000053647">
    <property type="component" value="Unassembled WGS sequence"/>
</dbReference>
<reference evidence="3" key="2">
    <citation type="submission" date="2015-01" db="EMBL/GenBank/DDBJ databases">
        <title>Evolutionary Origins and Diversification of the Mycorrhizal Mutualists.</title>
        <authorList>
            <consortium name="DOE Joint Genome Institute"/>
            <consortium name="Mycorrhizal Genomics Consortium"/>
            <person name="Kohler A."/>
            <person name="Kuo A."/>
            <person name="Nagy L.G."/>
            <person name="Floudas D."/>
            <person name="Copeland A."/>
            <person name="Barry K.W."/>
            <person name="Cichocki N."/>
            <person name="Veneault-Fourrey C."/>
            <person name="LaButti K."/>
            <person name="Lindquist E.A."/>
            <person name="Lipzen A."/>
            <person name="Lundell T."/>
            <person name="Morin E."/>
            <person name="Murat C."/>
            <person name="Riley R."/>
            <person name="Ohm R."/>
            <person name="Sun H."/>
            <person name="Tunlid A."/>
            <person name="Henrissat B."/>
            <person name="Grigoriev I.V."/>
            <person name="Hibbett D.S."/>
            <person name="Martin F."/>
        </authorList>
    </citation>
    <scope>NUCLEOTIDE SEQUENCE [LARGE SCALE GENOMIC DNA]</scope>
    <source>
        <strain evidence="3">ATCC 200175</strain>
    </source>
</reference>